<dbReference type="PANTHER" id="PTHR45871:SF1">
    <property type="entry name" value="PHOSPHATIDYLINOSITOL N-ACETYLGLUCOSAMINYLTRANSFERASE SUBUNIT A"/>
    <property type="match status" value="1"/>
</dbReference>
<evidence type="ECO:0000256" key="1">
    <source>
        <dbReference type="ARBA" id="ARBA00007733"/>
    </source>
</evidence>
<dbReference type="SUPFAM" id="SSF52156">
    <property type="entry name" value="Initiation factor IF2/eIF5b, domain 3"/>
    <property type="match status" value="1"/>
</dbReference>
<evidence type="ECO:0000256" key="8">
    <source>
        <dbReference type="SAM" id="MobiDB-lite"/>
    </source>
</evidence>
<evidence type="ECO:0000256" key="6">
    <source>
        <dbReference type="ARBA" id="ARBA00023134"/>
    </source>
</evidence>
<proteinExistence type="inferred from homology"/>
<dbReference type="GO" id="GO:0000506">
    <property type="term" value="C:glycosylphosphatidylinositol-N-acetylglucosaminyltransferase (GPI-GnT) complex"/>
    <property type="evidence" value="ECO:0007669"/>
    <property type="project" value="TreeGrafter"/>
</dbReference>
<dbReference type="Gene3D" id="3.40.50.300">
    <property type="entry name" value="P-loop containing nucleotide triphosphate hydrolases"/>
    <property type="match status" value="1"/>
</dbReference>
<dbReference type="GO" id="GO:0006506">
    <property type="term" value="P:GPI anchor biosynthetic process"/>
    <property type="evidence" value="ECO:0007669"/>
    <property type="project" value="InterPro"/>
</dbReference>
<dbReference type="NCBIfam" id="TIGR00231">
    <property type="entry name" value="small_GTP"/>
    <property type="match status" value="1"/>
</dbReference>
<dbReference type="GO" id="GO:0017176">
    <property type="term" value="F:phosphatidylinositol N-acetylglucosaminyltransferase activity"/>
    <property type="evidence" value="ECO:0007669"/>
    <property type="project" value="TreeGrafter"/>
</dbReference>
<sequence>MRSRRARKQLHHTGHATQRGGGDFGAGDAPLTLDAVYRICLVSDFFHPNTGGVETHIYQLAQCLLQRGHCVIVLTHAYGDRNGIRYLTNGLKVIHLPLWEVYSEASLPTLFCPSLLIRNVLIRERVQIVHTHAAFSSLALETLLHSACLGNIRSVFTDHSLFGFSNVSAVITNTLLKLSLHLADHVICVSEVGRMNTAHRARVSPDRICVVPNAVEFAMFTPASEPRQGTDIVIIVLCRLMYRKGIDLLAKVIPIVCERHPYVRFFIGGDGPKRILLEEVREHYKLQERVILRGNLRHNEVRDFLVSGDIFLNTSLTEAFCIAIVEAASCGLQVVSTNVGGIPYVLPPELIWLCSPSVHSLVEGLERAIIAKRCGTRRVSPKETNRRVSELYQWSSEMNIPNRLPYMWGSRCSIIRRWFTASHTLAAKKRIPAISIAKSKSKAPVVTIWSNITVKQLANVTKRPVDDIFEAIIRLPEGIDYEVENASLTQADALKILSYKCGDVLLAINHTPQILTLLGFRGKFGPAPLSVVGARLEEKRVHHDAKRQPPVKPEQLRSRRPVVTVMGHVDHGKTTLLDTLRGSHVVDEEFGGITQHIGAFSVRVPQCAQGAITFLDTPGHAAFSAMRARGANVTDMVVLVVAADDGVMEQTVESIRFANEAGVPIVVAVNKMDKHQADFDRSDREGGDVQFVPISALKGDGIGQLLEAIALQGEILDLKTSFEGLSEGHIIESSVHTHRGKVATVLVDRGILRTGSFLTAGLAWCKVRALFDEWGKPVAEVQPGCAAQVIGWKSLPNAGELMLEVENEKRAKEVSKLREEIDANDKIANDSKVIDERAAEERARYREALLAKWASGYRKKSVVLDIPKTNVDDKVPRLQIIIKGDADGSVEALLKIINTYNKNDECQLNIVHSAVGPVAKNDLVMAQTFKAIIYSMHVGTLPEIKAAIPDNVKIKEFKVRKNCSLQTPTQSSQT</sequence>
<keyword evidence="3" id="KW-0808">Transferase</keyword>
<dbReference type="InterPro" id="IPR013234">
    <property type="entry name" value="PIGA_GPI_anchor_biosynthesis"/>
</dbReference>
<dbReference type="GO" id="GO:0003924">
    <property type="term" value="F:GTPase activity"/>
    <property type="evidence" value="ECO:0007669"/>
    <property type="project" value="InterPro"/>
</dbReference>
<dbReference type="FunFam" id="3.40.50.300:FF:000019">
    <property type="entry name" value="Translation initiation factor IF-2"/>
    <property type="match status" value="1"/>
</dbReference>
<dbReference type="EMBL" id="MNPL01008937">
    <property type="protein sequence ID" value="OQR73974.1"/>
    <property type="molecule type" value="Genomic_DNA"/>
</dbReference>
<dbReference type="Pfam" id="PF22042">
    <property type="entry name" value="EF-G_D2"/>
    <property type="match status" value="1"/>
</dbReference>
<dbReference type="Pfam" id="PF00534">
    <property type="entry name" value="Glycos_transf_1"/>
    <property type="match status" value="1"/>
</dbReference>
<dbReference type="STRING" id="418985.A0A1V9XKB3"/>
<dbReference type="InterPro" id="IPR023115">
    <property type="entry name" value="TIF_IF2_dom3"/>
</dbReference>
<dbReference type="InterPro" id="IPR044145">
    <property type="entry name" value="IF2_II"/>
</dbReference>
<evidence type="ECO:0000256" key="3">
    <source>
        <dbReference type="ARBA" id="ARBA00022676"/>
    </source>
</evidence>
<comment type="function">
    <text evidence="7">One of the essential components for the initiation of protein synthesis. Protects formylmethionyl-tRNA from spontaneous hydrolysis and promotes its binding to the 30S ribosomal subunits. Also involved in the hydrolysis of GTP during the formation of the 70S ribosomal complex.</text>
</comment>
<comment type="caution">
    <text evidence="10">The sequence shown here is derived from an EMBL/GenBank/DDBJ whole genome shotgun (WGS) entry which is preliminary data.</text>
</comment>
<dbReference type="GO" id="GO:0003743">
    <property type="term" value="F:translation initiation factor activity"/>
    <property type="evidence" value="ECO:0007669"/>
    <property type="project" value="UniProtKB-KW"/>
</dbReference>
<keyword evidence="2 10" id="KW-0396">Initiation factor</keyword>
<feature type="compositionally biased region" description="Basic residues" evidence="8">
    <location>
        <begin position="1"/>
        <end position="14"/>
    </location>
</feature>
<gene>
    <name evidence="10" type="ORF">BIW11_03482</name>
</gene>
<reference evidence="10 11" key="1">
    <citation type="journal article" date="2017" name="Gigascience">
        <title>Draft genome of the honey bee ectoparasitic mite, Tropilaelaps mercedesae, is shaped by the parasitic life history.</title>
        <authorList>
            <person name="Dong X."/>
            <person name="Armstrong S.D."/>
            <person name="Xia D."/>
            <person name="Makepeace B.L."/>
            <person name="Darby A.C."/>
            <person name="Kadowaki T."/>
        </authorList>
    </citation>
    <scope>NUCLEOTIDE SEQUENCE [LARGE SCALE GENOMIC DNA]</scope>
    <source>
        <strain evidence="10">Wuxi-XJTLU</strain>
    </source>
</reference>
<dbReference type="SUPFAM" id="SSF50447">
    <property type="entry name" value="Translation proteins"/>
    <property type="match status" value="1"/>
</dbReference>
<dbReference type="Gene3D" id="2.40.30.10">
    <property type="entry name" value="Translation factors"/>
    <property type="match status" value="1"/>
</dbReference>
<keyword evidence="4" id="KW-0547">Nucleotide-binding</keyword>
<evidence type="ECO:0000256" key="5">
    <source>
        <dbReference type="ARBA" id="ARBA00022917"/>
    </source>
</evidence>
<dbReference type="InterPro" id="IPR036925">
    <property type="entry name" value="TIF_IF2_dom3_sf"/>
</dbReference>
<dbReference type="InParanoid" id="A0A1V9XKB3"/>
<feature type="domain" description="Tr-type G" evidence="9">
    <location>
        <begin position="558"/>
        <end position="717"/>
    </location>
</feature>
<evidence type="ECO:0000256" key="2">
    <source>
        <dbReference type="ARBA" id="ARBA00022540"/>
    </source>
</evidence>
<dbReference type="PROSITE" id="PS51722">
    <property type="entry name" value="G_TR_2"/>
    <property type="match status" value="1"/>
</dbReference>
<dbReference type="CDD" id="cd03702">
    <property type="entry name" value="IF2_mtIF2_II"/>
    <property type="match status" value="1"/>
</dbReference>
<dbReference type="PRINTS" id="PR00315">
    <property type="entry name" value="ELONGATNFCT"/>
</dbReference>
<dbReference type="SUPFAM" id="SSF53756">
    <property type="entry name" value="UDP-Glycosyltransferase/glycogen phosphorylase"/>
    <property type="match status" value="1"/>
</dbReference>
<dbReference type="Gene3D" id="3.40.50.10050">
    <property type="entry name" value="Translation initiation factor IF- 2, domain 3"/>
    <property type="match status" value="1"/>
</dbReference>
<comment type="similarity">
    <text evidence="1">Belongs to the TRAFAC class translation factor GTPase superfamily. Classic translation factor GTPase family. IF-2 subfamily.</text>
</comment>
<accession>A0A1V9XKB3</accession>
<keyword evidence="6" id="KW-0342">GTP-binding</keyword>
<organism evidence="10 11">
    <name type="scientific">Tropilaelaps mercedesae</name>
    <dbReference type="NCBI Taxonomy" id="418985"/>
    <lineage>
        <taxon>Eukaryota</taxon>
        <taxon>Metazoa</taxon>
        <taxon>Ecdysozoa</taxon>
        <taxon>Arthropoda</taxon>
        <taxon>Chelicerata</taxon>
        <taxon>Arachnida</taxon>
        <taxon>Acari</taxon>
        <taxon>Parasitiformes</taxon>
        <taxon>Mesostigmata</taxon>
        <taxon>Gamasina</taxon>
        <taxon>Dermanyssoidea</taxon>
        <taxon>Laelapidae</taxon>
        <taxon>Tropilaelaps</taxon>
    </lineage>
</organism>
<evidence type="ECO:0000259" key="9">
    <source>
        <dbReference type="PROSITE" id="PS51722"/>
    </source>
</evidence>
<dbReference type="Pfam" id="PF11987">
    <property type="entry name" value="IF-2"/>
    <property type="match status" value="1"/>
</dbReference>
<evidence type="ECO:0000256" key="4">
    <source>
        <dbReference type="ARBA" id="ARBA00022741"/>
    </source>
</evidence>
<dbReference type="InterPro" id="IPR027417">
    <property type="entry name" value="P-loop_NTPase"/>
</dbReference>
<evidence type="ECO:0000256" key="7">
    <source>
        <dbReference type="ARBA" id="ARBA00025162"/>
    </source>
</evidence>
<dbReference type="AlphaFoldDB" id="A0A1V9XKB3"/>
<dbReference type="Pfam" id="PF08288">
    <property type="entry name" value="PIGA"/>
    <property type="match status" value="1"/>
</dbReference>
<dbReference type="Pfam" id="PF00009">
    <property type="entry name" value="GTP_EFTU"/>
    <property type="match status" value="1"/>
</dbReference>
<dbReference type="GO" id="GO:0005525">
    <property type="term" value="F:GTP binding"/>
    <property type="evidence" value="ECO:0007669"/>
    <property type="project" value="UniProtKB-KW"/>
</dbReference>
<dbReference type="InterPro" id="IPR053905">
    <property type="entry name" value="EF-G-like_DII"/>
</dbReference>
<dbReference type="InterPro" id="IPR005225">
    <property type="entry name" value="Small_GTP-bd"/>
</dbReference>
<evidence type="ECO:0000313" key="10">
    <source>
        <dbReference type="EMBL" id="OQR73974.1"/>
    </source>
</evidence>
<feature type="region of interest" description="Disordered" evidence="8">
    <location>
        <begin position="1"/>
        <end position="23"/>
    </location>
</feature>
<keyword evidence="5" id="KW-0648">Protein biosynthesis</keyword>
<evidence type="ECO:0000313" key="11">
    <source>
        <dbReference type="Proteomes" id="UP000192247"/>
    </source>
</evidence>
<dbReference type="FunCoup" id="A0A1V9XKB3">
    <property type="interactions" value="1024"/>
</dbReference>
<protein>
    <submittedName>
        <fullName evidence="10">Translation initiation factor IF-2</fullName>
    </submittedName>
</protein>
<dbReference type="CDD" id="cd01887">
    <property type="entry name" value="IF2_eIF5B"/>
    <property type="match status" value="1"/>
</dbReference>
<dbReference type="OrthoDB" id="734129at2759"/>
<dbReference type="PANTHER" id="PTHR45871">
    <property type="entry name" value="N-ACETYLGLUCOSAMINYL-PHOSPHATIDYLINOSITOL BIOSYNTHETIC PROTEIN"/>
    <property type="match status" value="1"/>
</dbReference>
<keyword evidence="3" id="KW-0328">Glycosyltransferase</keyword>
<dbReference type="Gene3D" id="3.40.50.2000">
    <property type="entry name" value="Glycogen Phosphorylase B"/>
    <property type="match status" value="2"/>
</dbReference>
<dbReference type="SUPFAM" id="SSF52540">
    <property type="entry name" value="P-loop containing nucleoside triphosphate hydrolases"/>
    <property type="match status" value="1"/>
</dbReference>
<name>A0A1V9XKB3_9ACAR</name>
<keyword evidence="11" id="KW-1185">Reference proteome</keyword>
<dbReference type="Proteomes" id="UP000192247">
    <property type="component" value="Unassembled WGS sequence"/>
</dbReference>
<dbReference type="InterPro" id="IPR009000">
    <property type="entry name" value="Transl_B-barrel_sf"/>
</dbReference>
<dbReference type="InterPro" id="IPR000795">
    <property type="entry name" value="T_Tr_GTP-bd_dom"/>
</dbReference>
<dbReference type="InterPro" id="IPR001296">
    <property type="entry name" value="Glyco_trans_1"/>
</dbReference>